<evidence type="ECO:0000313" key="5">
    <source>
        <dbReference type="Proteomes" id="UP000267921"/>
    </source>
</evidence>
<dbReference type="Proteomes" id="UP000198669">
    <property type="component" value="Unassembled WGS sequence"/>
</dbReference>
<gene>
    <name evidence="2" type="ORF">EFE40_05215</name>
    <name evidence="3" type="ORF">SAMN04515625_0929</name>
</gene>
<reference evidence="3 4" key="1">
    <citation type="submission" date="2016-10" db="EMBL/GenBank/DDBJ databases">
        <authorList>
            <person name="de Groot N.N."/>
        </authorList>
    </citation>
    <scope>NUCLEOTIDE SEQUENCE [LARGE SCALE GENOMIC DNA]</scope>
    <source>
        <strain evidence="3 4">Z-7982</strain>
    </source>
</reference>
<feature type="transmembrane region" description="Helical" evidence="1">
    <location>
        <begin position="25"/>
        <end position="42"/>
    </location>
</feature>
<keyword evidence="1" id="KW-0812">Transmembrane</keyword>
<organism evidence="3 4">
    <name type="scientific">Methanohalophilus halophilus</name>
    <dbReference type="NCBI Taxonomy" id="2177"/>
    <lineage>
        <taxon>Archaea</taxon>
        <taxon>Methanobacteriati</taxon>
        <taxon>Methanobacteriota</taxon>
        <taxon>Stenosarchaea group</taxon>
        <taxon>Methanomicrobia</taxon>
        <taxon>Methanosarcinales</taxon>
        <taxon>Methanosarcinaceae</taxon>
        <taxon>Methanohalophilus</taxon>
    </lineage>
</organism>
<reference evidence="2 5" key="2">
    <citation type="submission" date="2018-10" db="EMBL/GenBank/DDBJ databases">
        <title>Cultivation of a novel Methanohalophilus strain from Kebrit Deep of the Red Sea and a genomic comparison of members of the genus Methanohalophilus.</title>
        <authorList>
            <person name="Guan Y."/>
            <person name="Ngugi D.K."/>
            <person name="Stingl U."/>
        </authorList>
    </citation>
    <scope>NUCLEOTIDE SEQUENCE [LARGE SCALE GENOMIC DNA]</scope>
    <source>
        <strain evidence="2 5">DSM 3094</strain>
    </source>
</reference>
<protein>
    <recommendedName>
        <fullName evidence="6">ECF transporter S component</fullName>
    </recommendedName>
</protein>
<feature type="transmembrane region" description="Helical" evidence="1">
    <location>
        <begin position="135"/>
        <end position="156"/>
    </location>
</feature>
<dbReference type="RefSeq" id="WP_083433099.1">
    <property type="nucleotide sequence ID" value="NZ_CP017921.1"/>
</dbReference>
<feature type="transmembrane region" description="Helical" evidence="1">
    <location>
        <begin position="103"/>
        <end position="123"/>
    </location>
</feature>
<evidence type="ECO:0008006" key="6">
    <source>
        <dbReference type="Google" id="ProtNLM"/>
    </source>
</evidence>
<accession>A0A1H2T9E3</accession>
<dbReference type="OrthoDB" id="110869at2157"/>
<evidence type="ECO:0000256" key="1">
    <source>
        <dbReference type="SAM" id="Phobius"/>
    </source>
</evidence>
<dbReference type="GeneID" id="30584115"/>
<evidence type="ECO:0000313" key="4">
    <source>
        <dbReference type="Proteomes" id="UP000198669"/>
    </source>
</evidence>
<dbReference type="EMBL" id="FNMU01000002">
    <property type="protein sequence ID" value="SDW40315.1"/>
    <property type="molecule type" value="Genomic_DNA"/>
</dbReference>
<keyword evidence="1" id="KW-1133">Transmembrane helix</keyword>
<feature type="transmembrane region" description="Helical" evidence="1">
    <location>
        <begin position="54"/>
        <end position="74"/>
    </location>
</feature>
<keyword evidence="1" id="KW-0472">Membrane</keyword>
<dbReference type="EMBL" id="RJJG01000004">
    <property type="protein sequence ID" value="RNI08876.1"/>
    <property type="molecule type" value="Genomic_DNA"/>
</dbReference>
<dbReference type="AlphaFoldDB" id="A0A1H2T9E3"/>
<evidence type="ECO:0000313" key="3">
    <source>
        <dbReference type="EMBL" id="SDW40315.1"/>
    </source>
</evidence>
<evidence type="ECO:0000313" key="2">
    <source>
        <dbReference type="EMBL" id="RNI08876.1"/>
    </source>
</evidence>
<feature type="transmembrane region" description="Helical" evidence="1">
    <location>
        <begin position="176"/>
        <end position="195"/>
    </location>
</feature>
<sequence length="211" mass="23570">MSGCEVIPVVFGEERKAVQYSIDSLSTYVNIFLFLTLVNALLSRFAVVKSPVELAPGVSGLYFAVSFMIVFALWYGIWGALSAYLGCMVGAGILASMPLKLNIIWSFADLWQVLIPLAAFAYFKADIGLKTKRDFLVFLVFGVFINNFVGALWGSYTLFLDGMITWAEFFTAFEGWFLGNIVVAIVLIPFLLRYITPYIKQTKSYVDNFSS</sequence>
<dbReference type="Proteomes" id="UP000267921">
    <property type="component" value="Unassembled WGS sequence"/>
</dbReference>
<name>A0A1H2T9E3_9EURY</name>
<proteinExistence type="predicted"/>